<dbReference type="Pfam" id="PF25574">
    <property type="entry name" value="TPR_IMB1"/>
    <property type="match status" value="1"/>
</dbReference>
<dbReference type="SUPFAM" id="SSF48371">
    <property type="entry name" value="ARM repeat"/>
    <property type="match status" value="1"/>
</dbReference>
<dbReference type="PANTHER" id="PTHR10527">
    <property type="entry name" value="IMPORTIN BETA"/>
    <property type="match status" value="1"/>
</dbReference>
<name>A0AAW1PP99_9CHLO</name>
<proteinExistence type="inferred from homology"/>
<gene>
    <name evidence="8" type="ORF">WJX73_009625</name>
</gene>
<comment type="similarity">
    <text evidence="2">Belongs to the importin beta family. Importin beta-1 subfamily.</text>
</comment>
<dbReference type="GO" id="GO:0031267">
    <property type="term" value="F:small GTPase binding"/>
    <property type="evidence" value="ECO:0007669"/>
    <property type="project" value="InterPro"/>
</dbReference>
<organism evidence="8 9">
    <name type="scientific">Symbiochloris irregularis</name>
    <dbReference type="NCBI Taxonomy" id="706552"/>
    <lineage>
        <taxon>Eukaryota</taxon>
        <taxon>Viridiplantae</taxon>
        <taxon>Chlorophyta</taxon>
        <taxon>core chlorophytes</taxon>
        <taxon>Trebouxiophyceae</taxon>
        <taxon>Trebouxiales</taxon>
        <taxon>Trebouxiaceae</taxon>
        <taxon>Symbiochloris</taxon>
    </lineage>
</organism>
<keyword evidence="3" id="KW-0813">Transport</keyword>
<keyword evidence="9" id="KW-1185">Reference proteome</keyword>
<feature type="domain" description="Importin N-terminal" evidence="7">
    <location>
        <begin position="24"/>
        <end position="104"/>
    </location>
</feature>
<dbReference type="InterPro" id="IPR001494">
    <property type="entry name" value="Importin-beta_N"/>
</dbReference>
<evidence type="ECO:0000256" key="5">
    <source>
        <dbReference type="ARBA" id="ARBA00022737"/>
    </source>
</evidence>
<comment type="subcellular location">
    <subcellularLocation>
        <location evidence="1">Cytoplasm</location>
    </subcellularLocation>
</comment>
<accession>A0AAW1PP99</accession>
<dbReference type="InterPro" id="IPR058584">
    <property type="entry name" value="IMB1_TNPO1-like_TPR"/>
</dbReference>
<dbReference type="Proteomes" id="UP001465755">
    <property type="component" value="Unassembled WGS sequence"/>
</dbReference>
<evidence type="ECO:0000256" key="3">
    <source>
        <dbReference type="ARBA" id="ARBA00022448"/>
    </source>
</evidence>
<comment type="caution">
    <text evidence="8">The sequence shown here is derived from an EMBL/GenBank/DDBJ whole genome shotgun (WGS) entry which is preliminary data.</text>
</comment>
<evidence type="ECO:0000259" key="7">
    <source>
        <dbReference type="PROSITE" id="PS50166"/>
    </source>
</evidence>
<dbReference type="Pfam" id="PF03810">
    <property type="entry name" value="IBN_N"/>
    <property type="match status" value="1"/>
</dbReference>
<dbReference type="AlphaFoldDB" id="A0AAW1PP99"/>
<evidence type="ECO:0000313" key="9">
    <source>
        <dbReference type="Proteomes" id="UP001465755"/>
    </source>
</evidence>
<dbReference type="EMBL" id="JALJOQ010000016">
    <property type="protein sequence ID" value="KAK9809817.1"/>
    <property type="molecule type" value="Genomic_DNA"/>
</dbReference>
<dbReference type="InterPro" id="IPR040122">
    <property type="entry name" value="Importin_beta"/>
</dbReference>
<evidence type="ECO:0000256" key="6">
    <source>
        <dbReference type="ARBA" id="ARBA00022927"/>
    </source>
</evidence>
<dbReference type="InterPro" id="IPR016024">
    <property type="entry name" value="ARM-type_fold"/>
</dbReference>
<keyword evidence="6" id="KW-0653">Protein transport</keyword>
<dbReference type="SMART" id="SM00913">
    <property type="entry name" value="IBN_N"/>
    <property type="match status" value="1"/>
</dbReference>
<dbReference type="GO" id="GO:0005737">
    <property type="term" value="C:cytoplasm"/>
    <property type="evidence" value="ECO:0007669"/>
    <property type="project" value="UniProtKB-SubCell"/>
</dbReference>
<protein>
    <recommendedName>
        <fullName evidence="7">Importin N-terminal domain-containing protein</fullName>
    </recommendedName>
</protein>
<evidence type="ECO:0000313" key="8">
    <source>
        <dbReference type="EMBL" id="KAK9809817.1"/>
    </source>
</evidence>
<evidence type="ECO:0000256" key="4">
    <source>
        <dbReference type="ARBA" id="ARBA00022490"/>
    </source>
</evidence>
<keyword evidence="5" id="KW-0677">Repeat</keyword>
<dbReference type="InterPro" id="IPR011989">
    <property type="entry name" value="ARM-like"/>
</dbReference>
<reference evidence="8 9" key="1">
    <citation type="journal article" date="2024" name="Nat. Commun.">
        <title>Phylogenomics reveals the evolutionary origins of lichenization in chlorophyte algae.</title>
        <authorList>
            <person name="Puginier C."/>
            <person name="Libourel C."/>
            <person name="Otte J."/>
            <person name="Skaloud P."/>
            <person name="Haon M."/>
            <person name="Grisel S."/>
            <person name="Petersen M."/>
            <person name="Berrin J.G."/>
            <person name="Delaux P.M."/>
            <person name="Dal Grande F."/>
            <person name="Keller J."/>
        </authorList>
    </citation>
    <scope>NUCLEOTIDE SEQUENCE [LARGE SCALE GENOMIC DNA]</scope>
    <source>
        <strain evidence="8 9">SAG 2036</strain>
    </source>
</reference>
<dbReference type="FunFam" id="1.25.10.10:FF:000027">
    <property type="entry name" value="Importin subunit beta-1"/>
    <property type="match status" value="1"/>
</dbReference>
<sequence length="885" mass="95628">MAAPDLTSFLQSTQAVSAEHRVAAEQYLQQFEDHHFPDYLLSLTNEIANSSKPAESRQIAGVLLKNALSPTQAVKRAKLPANWAAVPAAAKQQIKSTLLSTLATEVPVARHSAALVIAKVAALELPTGQWPDLITTLRSHMERDPPNSGLRQSTLEALGYICEEAVTLDEEVLDQEQVNSVLTAIVQGIGKTEADPAVRLAATVALQNALEFAETNFEAQAERDYLMQVVCEGTIAQDSRVREASFECLAGIAGLHYSKLVPYISEIFKLTQQAIQHDEEGVAKQAIEFWCTICEEELDLQEDGDAGDSSAINHHFTQQALEHLVPLLLKQLMKQEEGQDKDDGLWNLSMAAGTCLGLVASVVGDHIINLVMPFVQENIPKKGGPEDWRCREAATFAFGSVLEGPSVAQLAKLAASGMQFLLAALSDDNAQVRHTTAWTIGRILEFVHGASTDLPLITAELLLPIKDSLLQHMQDEPHIAEKVCYALGQLAAGFKDTRGGATSPLTPFFDTLLQALLSTALKAGAEGEAQLQLQAFEAINEFVRSASADTLVTVQQLTPIILSRLHQTLPQQGQAPLANMSPERLSDLQGLLCGVLQVVVQKLSETDAGKGYVMQLADQCIHTLMAVFAANASTVHEEAMLAVGALTYACGTSFAKYLQALFPVIQVGLQNTAEGAVCQVTVGVLGDVCRAVEQQIAPFCDNVMHILLSNLQSNTVPRELKPQILSAFGDIALALGDQFEKYLTHVLQVLHRAEELSIQQQQTNDEAVFEYNNLLRMGIFEAFSGIFNGMSPAKCEHYLHNPAQLILDFMTAMYNDRASLDESVSRAGVALLGDVASIMPAMGPQFTARQPLQQFVAECQGSPDPQVSSSASWAAAAINKAIAAQ</sequence>
<dbReference type="PROSITE" id="PS50166">
    <property type="entry name" value="IMPORTIN_B_NT"/>
    <property type="match status" value="1"/>
</dbReference>
<evidence type="ECO:0000256" key="2">
    <source>
        <dbReference type="ARBA" id="ARBA00010907"/>
    </source>
</evidence>
<dbReference type="GO" id="GO:0006606">
    <property type="term" value="P:protein import into nucleus"/>
    <property type="evidence" value="ECO:0007669"/>
    <property type="project" value="InterPro"/>
</dbReference>
<dbReference type="Pfam" id="PF13513">
    <property type="entry name" value="HEAT_EZ"/>
    <property type="match status" value="1"/>
</dbReference>
<dbReference type="Gene3D" id="1.25.10.10">
    <property type="entry name" value="Leucine-rich Repeat Variant"/>
    <property type="match status" value="1"/>
</dbReference>
<keyword evidence="4" id="KW-0963">Cytoplasm</keyword>
<evidence type="ECO:0000256" key="1">
    <source>
        <dbReference type="ARBA" id="ARBA00004496"/>
    </source>
</evidence>